<proteinExistence type="predicted"/>
<accession>A0A2W4XQT8</accession>
<evidence type="ECO:0000313" key="2">
    <source>
        <dbReference type="Proteomes" id="UP000249794"/>
    </source>
</evidence>
<evidence type="ECO:0000313" key="1">
    <source>
        <dbReference type="EMBL" id="PZO58617.1"/>
    </source>
</evidence>
<protein>
    <submittedName>
        <fullName evidence="1">Uncharacterized protein</fullName>
    </submittedName>
</protein>
<dbReference type="Proteomes" id="UP000249794">
    <property type="component" value="Unassembled WGS sequence"/>
</dbReference>
<dbReference type="EMBL" id="QBMP01000031">
    <property type="protein sequence ID" value="PZO58617.1"/>
    <property type="molecule type" value="Genomic_DNA"/>
</dbReference>
<gene>
    <name evidence="1" type="ORF">DCF15_04920</name>
</gene>
<reference evidence="2" key="1">
    <citation type="submission" date="2018-04" db="EMBL/GenBank/DDBJ databases">
        <authorList>
            <person name="Cornet L."/>
        </authorList>
    </citation>
    <scope>NUCLEOTIDE SEQUENCE [LARGE SCALE GENOMIC DNA]</scope>
</reference>
<comment type="caution">
    <text evidence="1">The sequence shown here is derived from an EMBL/GenBank/DDBJ whole genome shotgun (WGS) entry which is preliminary data.</text>
</comment>
<organism evidence="1 2">
    <name type="scientific">Phormidesmis priestleyi</name>
    <dbReference type="NCBI Taxonomy" id="268141"/>
    <lineage>
        <taxon>Bacteria</taxon>
        <taxon>Bacillati</taxon>
        <taxon>Cyanobacteriota</taxon>
        <taxon>Cyanophyceae</taxon>
        <taxon>Leptolyngbyales</taxon>
        <taxon>Leptolyngbyaceae</taxon>
        <taxon>Phormidesmis</taxon>
    </lineage>
</organism>
<dbReference type="AlphaFoldDB" id="A0A2W4XQT8"/>
<name>A0A2W4XQT8_9CYAN</name>
<sequence>MKGSLFERLAYRKLAMSSHRTIILEAHDGSRWRSLSELPTIEDEQINQPLLWGNPSLSPRPRSAEDFPPLPADCSEGACARTKGVAYWIKTCFNLAEFKAGVKNVARVYKDHSPRVMAEMKGAIAMAEVLAAGDIPVRFIIFLDY</sequence>
<reference evidence="1 2" key="2">
    <citation type="submission" date="2018-06" db="EMBL/GenBank/DDBJ databases">
        <title>Metagenomic assembly of (sub)arctic Cyanobacteria and their associated microbiome from non-axenic cultures.</title>
        <authorList>
            <person name="Baurain D."/>
        </authorList>
    </citation>
    <scope>NUCLEOTIDE SEQUENCE [LARGE SCALE GENOMIC DNA]</scope>
    <source>
        <strain evidence="1">ULC027bin1</strain>
    </source>
</reference>